<feature type="compositionally biased region" description="Basic and acidic residues" evidence="1">
    <location>
        <begin position="19"/>
        <end position="28"/>
    </location>
</feature>
<evidence type="ECO:0000313" key="2">
    <source>
        <dbReference type="EMBL" id="PZC79042.1"/>
    </source>
</evidence>
<gene>
    <name evidence="2" type="primary">HaOG216993</name>
    <name evidence="2" type="ORF">B5X24_HaOG216993</name>
</gene>
<name>A0A2W1BVD0_HELAM</name>
<proteinExistence type="predicted"/>
<feature type="region of interest" description="Disordered" evidence="1">
    <location>
        <begin position="16"/>
        <end position="49"/>
    </location>
</feature>
<organism evidence="2 3">
    <name type="scientific">Helicoverpa armigera</name>
    <name type="common">Cotton bollworm</name>
    <name type="synonym">Heliothis armigera</name>
    <dbReference type="NCBI Taxonomy" id="29058"/>
    <lineage>
        <taxon>Eukaryota</taxon>
        <taxon>Metazoa</taxon>
        <taxon>Ecdysozoa</taxon>
        <taxon>Arthropoda</taxon>
        <taxon>Hexapoda</taxon>
        <taxon>Insecta</taxon>
        <taxon>Pterygota</taxon>
        <taxon>Neoptera</taxon>
        <taxon>Endopterygota</taxon>
        <taxon>Lepidoptera</taxon>
        <taxon>Glossata</taxon>
        <taxon>Ditrysia</taxon>
        <taxon>Noctuoidea</taxon>
        <taxon>Noctuidae</taxon>
        <taxon>Heliothinae</taxon>
        <taxon>Helicoverpa</taxon>
    </lineage>
</organism>
<dbReference type="AlphaFoldDB" id="A0A2W1BVD0"/>
<evidence type="ECO:0000313" key="3">
    <source>
        <dbReference type="Proteomes" id="UP000249218"/>
    </source>
</evidence>
<evidence type="ECO:0000256" key="1">
    <source>
        <dbReference type="SAM" id="MobiDB-lite"/>
    </source>
</evidence>
<dbReference type="EMBL" id="KZ149892">
    <property type="protein sequence ID" value="PZC79042.1"/>
    <property type="molecule type" value="Genomic_DNA"/>
</dbReference>
<protein>
    <submittedName>
        <fullName evidence="2">Uncharacterized protein</fullName>
    </submittedName>
</protein>
<reference evidence="2 3" key="1">
    <citation type="journal article" date="2017" name="BMC Biol.">
        <title>Genomic innovations, transcriptional plasticity and gene loss underlying the evolution and divergence of two highly polyphagous and invasive Helicoverpa pest species.</title>
        <authorList>
            <person name="Pearce S.L."/>
            <person name="Clarke D.F."/>
            <person name="East P.D."/>
            <person name="Elfekih S."/>
            <person name="Gordon K.H."/>
            <person name="Jermiin L.S."/>
            <person name="McGaughran A."/>
            <person name="Oakeshott J.G."/>
            <person name="Papanikolaou A."/>
            <person name="Perera O.P."/>
            <person name="Rane R.V."/>
            <person name="Richards S."/>
            <person name="Tay W.T."/>
            <person name="Walsh T.K."/>
            <person name="Anderson A."/>
            <person name="Anderson C.J."/>
            <person name="Asgari S."/>
            <person name="Board P.G."/>
            <person name="Bretschneider A."/>
            <person name="Campbell P.M."/>
            <person name="Chertemps T."/>
            <person name="Christeller J.T."/>
            <person name="Coppin C.W."/>
            <person name="Downes S.J."/>
            <person name="Duan G."/>
            <person name="Farnsworth C.A."/>
            <person name="Good R.T."/>
            <person name="Han L.B."/>
            <person name="Han Y.C."/>
            <person name="Hatje K."/>
            <person name="Horne I."/>
            <person name="Huang Y.P."/>
            <person name="Hughes D.S."/>
            <person name="Jacquin-Joly E."/>
            <person name="James W."/>
            <person name="Jhangiani S."/>
            <person name="Kollmar M."/>
            <person name="Kuwar S.S."/>
            <person name="Li S."/>
            <person name="Liu N.Y."/>
            <person name="Maibeche M.T."/>
            <person name="Miller J.R."/>
            <person name="Montagne N."/>
            <person name="Perry T."/>
            <person name="Qu J."/>
            <person name="Song S.V."/>
            <person name="Sutton G.G."/>
            <person name="Vogel H."/>
            <person name="Walenz B.P."/>
            <person name="Xu W."/>
            <person name="Zhang H.J."/>
            <person name="Zou Z."/>
            <person name="Batterham P."/>
            <person name="Edwards O.R."/>
            <person name="Feyereisen R."/>
            <person name="Gibbs R.A."/>
            <person name="Heckel D.G."/>
            <person name="McGrath A."/>
            <person name="Robin C."/>
            <person name="Scherer S.E."/>
            <person name="Worley K.C."/>
            <person name="Wu Y.D."/>
        </authorList>
    </citation>
    <scope>NUCLEOTIDE SEQUENCE [LARGE SCALE GENOMIC DNA]</scope>
    <source>
        <strain evidence="2">Harm_GR_Male_#8</strain>
        <tissue evidence="2">Whole organism</tissue>
    </source>
</reference>
<sequence length="82" mass="9266">MSLSVEWSACQPGLWARAHGSEPRDTPVRRRTARPPPAAHPRTLAHQPMDYDRPSELTLYFIITSLAPPKTHATIIERILRA</sequence>
<accession>A0A2W1BVD0</accession>
<keyword evidence="3" id="KW-1185">Reference proteome</keyword>
<dbReference type="Proteomes" id="UP000249218">
    <property type="component" value="Unassembled WGS sequence"/>
</dbReference>